<evidence type="ECO:0000256" key="9">
    <source>
        <dbReference type="ARBA" id="ARBA00022840"/>
    </source>
</evidence>
<dbReference type="EMBL" id="PQVP01000001">
    <property type="protein sequence ID" value="POZ86047.1"/>
    <property type="molecule type" value="Genomic_DNA"/>
</dbReference>
<evidence type="ECO:0000256" key="14">
    <source>
        <dbReference type="SAM" id="Coils"/>
    </source>
</evidence>
<keyword evidence="4" id="KW-0997">Cell inner membrane</keyword>
<keyword evidence="10" id="KW-1133">Transmembrane helix</keyword>
<comment type="catalytic activity">
    <reaction evidence="13">
        <text>L-tyrosyl-[protein] + ATP = O-phospho-L-tyrosyl-[protein] + ADP + H(+)</text>
        <dbReference type="Rhea" id="RHEA:10596"/>
        <dbReference type="Rhea" id="RHEA-COMP:10136"/>
        <dbReference type="Rhea" id="RHEA-COMP:20101"/>
        <dbReference type="ChEBI" id="CHEBI:15378"/>
        <dbReference type="ChEBI" id="CHEBI:30616"/>
        <dbReference type="ChEBI" id="CHEBI:46858"/>
        <dbReference type="ChEBI" id="CHEBI:61978"/>
        <dbReference type="ChEBI" id="CHEBI:456216"/>
    </reaction>
</comment>
<keyword evidence="7" id="KW-0547">Nucleotide-binding</keyword>
<dbReference type="InterPro" id="IPR003856">
    <property type="entry name" value="LPS_length_determ_N"/>
</dbReference>
<name>A0A2S5E3T7_9BURK</name>
<dbReference type="GO" id="GO:0004713">
    <property type="term" value="F:protein tyrosine kinase activity"/>
    <property type="evidence" value="ECO:0007669"/>
    <property type="project" value="UniProtKB-KW"/>
</dbReference>
<sequence>MNASNPHQPLSRDADELDVRGLLDVLIGHSKCIVATTAVCAALGAAYALVAKPVYRADIAVQVESGGSDLRSMAEGGLVGGLGALFDVKSTDDGEMEILRSRLVTEPVVDLQHLYVDARPRRVPVLGAIVARFNGGLSTPGLFGAGGFVWGDERIDVPVFDVPHAFVERTFIVTSLGDGRYRLSGPGLDRSVEGTIGEPLRAATAAGDVALQVSGLEGAAGAQFVVKADSKQVVLAELQKKLTIANRGKDQSGVIGVSYESRDPVRAAAVLNAIADNYVRQNANRRAATAEKSLAFLSDQVPAVERELRAAEDRLNTYQARHEIVDLTEQAKALLTQSTAAQTSLFELEQKRLALASTLTAAHPERAAIDRQIAAANAQIGMLNDTIRRLPDAQRNVVRLRRDVTVQTEIYVGLLNSIQQLRLATASKIGNVRVIDRAIVPDEPVRPKPALVTVIAALFGLVLGTCGVIGRAVLFGGATDPAEVERETNLNVMATVPYSAAQRQVTQRGAAADGGAPILSLARPGDPAVEALRSLCTALRFHLTDRPEDNRVLITGPSAGVGKSFVSANVAALLGQANQRVLLVDGDLRRGELAKRFGVRPDVGLSTVLRGGVSADDAIVRDVAPNVDLLPAGPRAERPVELLSSDRLAAVLAHVARDYDIVLLDAPPLLPVTDAVVLAAHAETILLAARSGVTTTGELLESAKRIERAGARTTAVVFNGFRPGLRSAQYGNYGAYAYDGADSHTAADRTIRRRRTR</sequence>
<dbReference type="PANTHER" id="PTHR32309:SF32">
    <property type="entry name" value="TYROSINE-PROTEIN KINASE ETK-RELATED"/>
    <property type="match status" value="1"/>
</dbReference>
<evidence type="ECO:0000256" key="2">
    <source>
        <dbReference type="ARBA" id="ARBA00008883"/>
    </source>
</evidence>
<keyword evidence="3" id="KW-1003">Cell membrane</keyword>
<dbReference type="InterPro" id="IPR005702">
    <property type="entry name" value="Wzc-like_C"/>
</dbReference>
<comment type="similarity">
    <text evidence="2">Belongs to the etk/wzc family.</text>
</comment>
<evidence type="ECO:0000256" key="3">
    <source>
        <dbReference type="ARBA" id="ARBA00022475"/>
    </source>
</evidence>
<evidence type="ECO:0000256" key="4">
    <source>
        <dbReference type="ARBA" id="ARBA00022519"/>
    </source>
</evidence>
<dbReference type="InterPro" id="IPR032807">
    <property type="entry name" value="GNVR"/>
</dbReference>
<proteinExistence type="inferred from homology"/>
<evidence type="ECO:0000313" key="16">
    <source>
        <dbReference type="EMBL" id="POZ86047.1"/>
    </source>
</evidence>
<evidence type="ECO:0000256" key="1">
    <source>
        <dbReference type="ARBA" id="ARBA00004429"/>
    </source>
</evidence>
<dbReference type="InterPro" id="IPR050445">
    <property type="entry name" value="Bact_polysacc_biosynth/exp"/>
</dbReference>
<keyword evidence="9" id="KW-0067">ATP-binding</keyword>
<keyword evidence="14" id="KW-0175">Coiled coil</keyword>
<feature type="coiled-coil region" evidence="14">
    <location>
        <begin position="280"/>
        <end position="321"/>
    </location>
</feature>
<evidence type="ECO:0000256" key="12">
    <source>
        <dbReference type="ARBA" id="ARBA00023137"/>
    </source>
</evidence>
<evidence type="ECO:0000256" key="13">
    <source>
        <dbReference type="ARBA" id="ARBA00053015"/>
    </source>
</evidence>
<evidence type="ECO:0000256" key="7">
    <source>
        <dbReference type="ARBA" id="ARBA00022741"/>
    </source>
</evidence>
<evidence type="ECO:0000256" key="8">
    <source>
        <dbReference type="ARBA" id="ARBA00022777"/>
    </source>
</evidence>
<dbReference type="Proteomes" id="UP000238655">
    <property type="component" value="Chromosome 2"/>
</dbReference>
<evidence type="ECO:0000259" key="15">
    <source>
        <dbReference type="SMART" id="SM00382"/>
    </source>
</evidence>
<keyword evidence="12" id="KW-0829">Tyrosine-protein kinase</keyword>
<dbReference type="RefSeq" id="WP_089463325.1">
    <property type="nucleotide sequence ID" value="NZ_CM009576.1"/>
</dbReference>
<dbReference type="GO" id="GO:0005524">
    <property type="term" value="F:ATP binding"/>
    <property type="evidence" value="ECO:0007669"/>
    <property type="project" value="UniProtKB-KW"/>
</dbReference>
<evidence type="ECO:0000256" key="6">
    <source>
        <dbReference type="ARBA" id="ARBA00022692"/>
    </source>
</evidence>
<evidence type="ECO:0000256" key="5">
    <source>
        <dbReference type="ARBA" id="ARBA00022679"/>
    </source>
</evidence>
<organism evidence="16 17">
    <name type="scientific">Burkholderia contaminans</name>
    <dbReference type="NCBI Taxonomy" id="488447"/>
    <lineage>
        <taxon>Bacteria</taxon>
        <taxon>Pseudomonadati</taxon>
        <taxon>Pseudomonadota</taxon>
        <taxon>Betaproteobacteria</taxon>
        <taxon>Burkholderiales</taxon>
        <taxon>Burkholderiaceae</taxon>
        <taxon>Burkholderia</taxon>
        <taxon>Burkholderia cepacia complex</taxon>
    </lineage>
</organism>
<keyword evidence="5" id="KW-0808">Transferase</keyword>
<dbReference type="Pfam" id="PF23607">
    <property type="entry name" value="WZC_N"/>
    <property type="match status" value="1"/>
</dbReference>
<dbReference type="Gene3D" id="3.40.50.300">
    <property type="entry name" value="P-loop containing nucleotide triphosphate hydrolases"/>
    <property type="match status" value="1"/>
</dbReference>
<dbReference type="InterPro" id="IPR025669">
    <property type="entry name" value="AAA_dom"/>
</dbReference>
<keyword evidence="8" id="KW-0418">Kinase</keyword>
<dbReference type="Pfam" id="PF02706">
    <property type="entry name" value="Wzz"/>
    <property type="match status" value="1"/>
</dbReference>
<dbReference type="GO" id="GO:0005886">
    <property type="term" value="C:plasma membrane"/>
    <property type="evidence" value="ECO:0007669"/>
    <property type="project" value="UniProtKB-SubCell"/>
</dbReference>
<dbReference type="AlphaFoldDB" id="A0A2S5E3T7"/>
<dbReference type="InterPro" id="IPR003593">
    <property type="entry name" value="AAA+_ATPase"/>
</dbReference>
<dbReference type="InterPro" id="IPR027417">
    <property type="entry name" value="P-loop_NTPase"/>
</dbReference>
<evidence type="ECO:0000313" key="17">
    <source>
        <dbReference type="Proteomes" id="UP000238655"/>
    </source>
</evidence>
<comment type="caution">
    <text evidence="16">The sequence shown here is derived from an EMBL/GenBank/DDBJ whole genome shotgun (WGS) entry which is preliminary data.</text>
</comment>
<keyword evidence="6" id="KW-0812">Transmembrane</keyword>
<dbReference type="Pfam" id="PF13614">
    <property type="entry name" value="AAA_31"/>
    <property type="match status" value="1"/>
</dbReference>
<evidence type="ECO:0000256" key="10">
    <source>
        <dbReference type="ARBA" id="ARBA00022989"/>
    </source>
</evidence>
<keyword evidence="11" id="KW-0472">Membrane</keyword>
<dbReference type="Pfam" id="PF13807">
    <property type="entry name" value="GNVR"/>
    <property type="match status" value="1"/>
</dbReference>
<accession>A0A2S5E3T7</accession>
<dbReference type="CDD" id="cd05387">
    <property type="entry name" value="BY-kinase"/>
    <property type="match status" value="1"/>
</dbReference>
<reference evidence="16 17" key="1">
    <citation type="submission" date="2018-01" db="EMBL/GenBank/DDBJ databases">
        <title>Successful Treatment of Persistent Burkholderia cepacia Bacteremia with Ceftazidime-Avibactam.</title>
        <authorList>
            <person name="Tamma P."/>
            <person name="Fan Y."/>
            <person name="Bergman Y."/>
            <person name="Sick-Samuels A."/>
            <person name="Hsu A."/>
            <person name="Timp W."/>
            <person name="Simner P."/>
        </authorList>
    </citation>
    <scope>NUCLEOTIDE SEQUENCE [LARGE SCALE GENOMIC DNA]</scope>
    <source>
        <strain evidence="16 17">170816</strain>
    </source>
</reference>
<keyword evidence="16" id="KW-0813">Transport</keyword>
<dbReference type="SUPFAM" id="SSF52540">
    <property type="entry name" value="P-loop containing nucleoside triphosphate hydrolases"/>
    <property type="match status" value="1"/>
</dbReference>
<dbReference type="PANTHER" id="PTHR32309">
    <property type="entry name" value="TYROSINE-PROTEIN KINASE"/>
    <property type="match status" value="1"/>
</dbReference>
<comment type="subcellular location">
    <subcellularLocation>
        <location evidence="1">Cell inner membrane</location>
        <topology evidence="1">Multi-pass membrane protein</topology>
    </subcellularLocation>
</comment>
<protein>
    <submittedName>
        <fullName evidence="16">Sugar transporter</fullName>
    </submittedName>
</protein>
<dbReference type="SMART" id="SM00382">
    <property type="entry name" value="AAA"/>
    <property type="match status" value="1"/>
</dbReference>
<keyword evidence="16" id="KW-0762">Sugar transport</keyword>
<evidence type="ECO:0000256" key="11">
    <source>
        <dbReference type="ARBA" id="ARBA00023136"/>
    </source>
</evidence>
<dbReference type="NCBIfam" id="TIGR01007">
    <property type="entry name" value="eps_fam"/>
    <property type="match status" value="1"/>
</dbReference>
<gene>
    <name evidence="16" type="ORF">C3743_05885</name>
</gene>
<feature type="domain" description="AAA+ ATPase" evidence="15">
    <location>
        <begin position="548"/>
        <end position="705"/>
    </location>
</feature>